<dbReference type="Pfam" id="PF13205">
    <property type="entry name" value="Big_5"/>
    <property type="match status" value="1"/>
</dbReference>
<evidence type="ECO:0000256" key="1">
    <source>
        <dbReference type="ARBA" id="ARBA00022729"/>
    </source>
</evidence>
<dbReference type="InterPro" id="IPR014755">
    <property type="entry name" value="Cu-Rt/internalin_Ig-like"/>
</dbReference>
<organism evidence="3 4">
    <name type="scientific">Lysinibacillus xylanilyticus</name>
    <dbReference type="NCBI Taxonomy" id="582475"/>
    <lineage>
        <taxon>Bacteria</taxon>
        <taxon>Bacillati</taxon>
        <taxon>Bacillota</taxon>
        <taxon>Bacilli</taxon>
        <taxon>Bacillales</taxon>
        <taxon>Bacillaceae</taxon>
        <taxon>Lysinibacillus</taxon>
    </lineage>
</organism>
<feature type="domain" description="SbsA Ig-like" evidence="2">
    <location>
        <begin position="236"/>
        <end position="322"/>
    </location>
</feature>
<protein>
    <recommendedName>
        <fullName evidence="2">SbsA Ig-like domain-containing protein</fullName>
    </recommendedName>
</protein>
<evidence type="ECO:0000259" key="2">
    <source>
        <dbReference type="Pfam" id="PF13205"/>
    </source>
</evidence>
<dbReference type="RefSeq" id="WP_100545344.1">
    <property type="nucleotide sequence ID" value="NZ_PHQY01000677.1"/>
</dbReference>
<dbReference type="AlphaFoldDB" id="A0A2M9PZJ9"/>
<proteinExistence type="predicted"/>
<name>A0A2M9PZJ9_9BACI</name>
<comment type="caution">
    <text evidence="3">The sequence shown here is derived from an EMBL/GenBank/DDBJ whole genome shotgun (WGS) entry which is preliminary data.</text>
</comment>
<dbReference type="Proteomes" id="UP000232101">
    <property type="component" value="Unassembled WGS sequence"/>
</dbReference>
<dbReference type="EMBL" id="PHQY01000677">
    <property type="protein sequence ID" value="PJO41236.1"/>
    <property type="molecule type" value="Genomic_DNA"/>
</dbReference>
<feature type="non-terminal residue" evidence="3">
    <location>
        <position position="1"/>
    </location>
</feature>
<dbReference type="Gene3D" id="2.60.40.1220">
    <property type="match status" value="5"/>
</dbReference>
<accession>A0A2M9PZJ9</accession>
<reference evidence="3 4" key="1">
    <citation type="submission" date="2017-11" db="EMBL/GenBank/DDBJ databases">
        <title>Bacterial isolate from king chilli rhizosphere.</title>
        <authorList>
            <person name="Takhelmayum P."/>
            <person name="Sarangthem I."/>
        </authorList>
    </citation>
    <scope>NUCLEOTIDE SEQUENCE [LARGE SCALE GENOMIC DNA]</scope>
    <source>
        <strain evidence="4">t26</strain>
    </source>
</reference>
<evidence type="ECO:0000313" key="3">
    <source>
        <dbReference type="EMBL" id="PJO41236.1"/>
    </source>
</evidence>
<gene>
    <name evidence="3" type="ORF">CWD94_24175</name>
</gene>
<sequence>NVTLTDGTKETVTLEKALEPNKETEVTFKIKDVEYKAKVTYVVTTATAVKSVSATNLKEITVEFDGKVDKTSAEDVDKYTVDSSIELDSATLLEDGKTVRLAVKEKNGKVLENQKAYKLSVKNVKAGEKTIDAANVAFTPVDNSLPEVKEVKSLGTKAIKVTFSEPIKKASTGNFKLDGKSFYGSVDEGSRELILKPYSSSDLTVGKHKLEVSGVEDFAGFKALTKEVEFEVVEDKVAPTVKSVNATLEKVTITFSEEVDQDTVSKSNIYWMSGSDKKAAGSFKKISGDVYEFDFSENALPGYEMTLFVEGVKDYSGNQITETQVKVKAEVDQTRPEVTEASINKTDNKKITLKFSKQVKIAAGDTKYFTLTDKDGKVVPLKTVTEDTGTGSNKVFTLEAYDALTEGYKLKVVGVRDTTKLQNTMNDVTVTITGKDTVAPNYLSNSANSETRTLIINFDKEMDLASLADHKNYLVTIGTKQQQLPSGTDVTPVQGGKAVRIVFPEYIDNDKVGINDPNKAANIKSFKLLALKDVNGNIIEQFGGTDLIPNTAAAVLKKDYDKDTTDFNAKLTEKGVIKVRFDQPIGKANVSDFVLGGPGASGVSISSVEADASDLVTVKLSGEVGSTGLTNKSLADITLSVKSDNKITTTSGNKVTGDTVKIKDAVKPQVELAKDQTRLYVDGNKIQLPFSEKLKADKAEDVANFKHDLVVTNVRTGKVVSPSDYKTTVNGHIIEIELTTPTKDEYKVSVKKDASFIADLAGNKAVSSAEYLTIVGGIDTNPGNAPIVNPATGLTITSSANYTITGKADAGTTVNVFNDANKNGKVDAGEEKVGTTTALTDGTYSVAAKLAENTVNNLLVVSVNDKGVASAATAVYPITHDNTAATVTTKLPAANTFTAATTQTLVFSEELSVASKEAVKTAVKDAYKANGTATVSVEWTAVNTLTVTIGGTMDATNNVVSSAITPIIVTDLAGNASAALALQ</sequence>
<keyword evidence="1" id="KW-0732">Signal</keyword>
<dbReference type="InterPro" id="IPR032812">
    <property type="entry name" value="SbsA_Ig"/>
</dbReference>
<evidence type="ECO:0000313" key="4">
    <source>
        <dbReference type="Proteomes" id="UP000232101"/>
    </source>
</evidence>